<keyword evidence="2" id="KW-1185">Reference proteome</keyword>
<evidence type="ECO:0000313" key="1">
    <source>
        <dbReference type="EMBL" id="GBH33758.1"/>
    </source>
</evidence>
<dbReference type="Proteomes" id="UP000245829">
    <property type="component" value="Unassembled WGS sequence"/>
</dbReference>
<dbReference type="OrthoDB" id="8852at2157"/>
<dbReference type="GeneID" id="76209900"/>
<name>A0A2S2KQM9_9ARCH</name>
<organism evidence="1 2">
    <name type="scientific">Nitrosopumilus zosterae</name>
    <dbReference type="NCBI Taxonomy" id="718286"/>
    <lineage>
        <taxon>Archaea</taxon>
        <taxon>Nitrososphaerota</taxon>
        <taxon>Nitrososphaeria</taxon>
        <taxon>Nitrosopumilales</taxon>
        <taxon>Nitrosopumilaceae</taxon>
        <taxon>Nitrosopumilus</taxon>
    </lineage>
</organism>
<sequence>MEYEKLCRDVLDIDKKIRFAAIYNSKIEQIAGGMRKGVENLTPESITKLSVEQSFMRWHTRLEMNEWIGMPKYALAEYDRIKRFTFHINHEKLLLISTELDISNDFLIEKVRKLV</sequence>
<evidence type="ECO:0000313" key="2">
    <source>
        <dbReference type="Proteomes" id="UP000245829"/>
    </source>
</evidence>
<comment type="caution">
    <text evidence="1">The sequence shown here is derived from an EMBL/GenBank/DDBJ whole genome shotgun (WGS) entry which is preliminary data.</text>
</comment>
<gene>
    <name evidence="1" type="ORF">NZNM25_05490</name>
</gene>
<dbReference type="AlphaFoldDB" id="A0A2S2KQM9"/>
<dbReference type="EMBL" id="BGKI01000002">
    <property type="protein sequence ID" value="GBH33758.1"/>
    <property type="molecule type" value="Genomic_DNA"/>
</dbReference>
<reference evidence="1 2" key="1">
    <citation type="submission" date="2018-05" db="EMBL/GenBank/DDBJ databases">
        <title>genome sequencing of Nitrosopumilus sp. NM25.</title>
        <authorList>
            <person name="Mori K."/>
            <person name="Nakagawa T."/>
        </authorList>
    </citation>
    <scope>NUCLEOTIDE SEQUENCE [LARGE SCALE GENOMIC DNA]</scope>
    <source>
        <strain evidence="1 2">NM25</strain>
    </source>
</reference>
<accession>A0A2S2KQM9</accession>
<protein>
    <submittedName>
        <fullName evidence="1">Uncharacterized protein</fullName>
    </submittedName>
</protein>
<dbReference type="RefSeq" id="WP_109876408.1">
    <property type="nucleotide sequence ID" value="NZ_AP026695.1"/>
</dbReference>
<proteinExistence type="predicted"/>